<dbReference type="Gene3D" id="3.65.10.20">
    <property type="entry name" value="RNA 3'-terminal phosphate cyclase domain"/>
    <property type="match status" value="1"/>
</dbReference>
<dbReference type="InterPro" id="IPR037136">
    <property type="entry name" value="RNA3'_phos_cyclase_dom_sf"/>
</dbReference>
<evidence type="ECO:0000256" key="6">
    <source>
        <dbReference type="NCBIfam" id="TIGR03399"/>
    </source>
</evidence>
<dbReference type="InterPro" id="IPR036553">
    <property type="entry name" value="RPTC_insert"/>
</dbReference>
<dbReference type="SUPFAM" id="SSF52913">
    <property type="entry name" value="RNA 3'-terminal phosphate cyclase, RPTC, insert domain"/>
    <property type="match status" value="1"/>
</dbReference>
<dbReference type="PANTHER" id="PTHR11096:SF0">
    <property type="entry name" value="RNA 3'-TERMINAL PHOSPHATE CYCLASE"/>
    <property type="match status" value="1"/>
</dbReference>
<accession>A0A0S8FVV6</accession>
<dbReference type="Pfam" id="PF05189">
    <property type="entry name" value="RTC_insert"/>
    <property type="match status" value="1"/>
</dbReference>
<dbReference type="NCBIfam" id="TIGR03399">
    <property type="entry name" value="RNA_3prim_cycl"/>
    <property type="match status" value="1"/>
</dbReference>
<dbReference type="AlphaFoldDB" id="A0A0S8FVV6"/>
<evidence type="ECO:0000259" key="7">
    <source>
        <dbReference type="Pfam" id="PF01137"/>
    </source>
</evidence>
<organism evidence="9 10">
    <name type="scientific">candidate division WOR_3 bacterium SM23_42</name>
    <dbReference type="NCBI Taxonomy" id="1703779"/>
    <lineage>
        <taxon>Bacteria</taxon>
        <taxon>Bacteria division WOR-3</taxon>
    </lineage>
</organism>
<dbReference type="EMBL" id="LJUJ01000001">
    <property type="protein sequence ID" value="KPK64777.1"/>
    <property type="molecule type" value="Genomic_DNA"/>
</dbReference>
<keyword evidence="5" id="KW-0963">Cytoplasm</keyword>
<dbReference type="PANTHER" id="PTHR11096">
    <property type="entry name" value="RNA 3' TERMINAL PHOSPHATE CYCLASE"/>
    <property type="match status" value="1"/>
</dbReference>
<evidence type="ECO:0000313" key="9">
    <source>
        <dbReference type="EMBL" id="KPK64777.1"/>
    </source>
</evidence>
<dbReference type="InterPro" id="IPR013791">
    <property type="entry name" value="RNA3'-term_phos_cycl_insert"/>
</dbReference>
<protein>
    <recommendedName>
        <fullName evidence="5 6">RNA 3'-terminal phosphate cyclase</fullName>
        <shortName evidence="5">RNA cyclase</shortName>
        <shortName evidence="5">RNA-3'-phosphate cyclase</shortName>
        <ecNumber evidence="5 6">6.5.1.4</ecNumber>
    </recommendedName>
</protein>
<feature type="active site" description="Tele-AMP-histidine intermediate" evidence="5">
    <location>
        <position position="310"/>
    </location>
</feature>
<comment type="subcellular location">
    <subcellularLocation>
        <location evidence="5">Cytoplasm</location>
    </subcellularLocation>
</comment>
<reference evidence="9 10" key="1">
    <citation type="journal article" date="2015" name="Microbiome">
        <title>Genomic resolution of linkages in carbon, nitrogen, and sulfur cycling among widespread estuary sediment bacteria.</title>
        <authorList>
            <person name="Baker B.J."/>
            <person name="Lazar C.S."/>
            <person name="Teske A.P."/>
            <person name="Dick G.J."/>
        </authorList>
    </citation>
    <scope>NUCLEOTIDE SEQUENCE [LARGE SCALE GENOMIC DNA]</scope>
    <source>
        <strain evidence="9">SM23_42</strain>
    </source>
</reference>
<dbReference type="Gene3D" id="3.30.360.20">
    <property type="entry name" value="RNA 3'-terminal phosphate cyclase, insert domain"/>
    <property type="match status" value="1"/>
</dbReference>
<feature type="binding site" evidence="5">
    <location>
        <position position="100"/>
    </location>
    <ligand>
        <name>ATP</name>
        <dbReference type="ChEBI" id="CHEBI:30616"/>
    </ligand>
</feature>
<dbReference type="GO" id="GO:0005524">
    <property type="term" value="F:ATP binding"/>
    <property type="evidence" value="ECO:0007669"/>
    <property type="project" value="UniProtKB-KW"/>
</dbReference>
<comment type="caution">
    <text evidence="5">Lacks conserved residue(s) required for the propagation of feature annotation.</text>
</comment>
<dbReference type="Pfam" id="PF01137">
    <property type="entry name" value="RTC"/>
    <property type="match status" value="1"/>
</dbReference>
<evidence type="ECO:0000256" key="3">
    <source>
        <dbReference type="ARBA" id="ARBA00022741"/>
    </source>
</evidence>
<comment type="caution">
    <text evidence="9">The sequence shown here is derived from an EMBL/GenBank/DDBJ whole genome shotgun (WGS) entry which is preliminary data.</text>
</comment>
<dbReference type="PIRSF" id="PIRSF005378">
    <property type="entry name" value="RNA3'_term_phos_cycl_euk"/>
    <property type="match status" value="1"/>
</dbReference>
<evidence type="ECO:0000259" key="8">
    <source>
        <dbReference type="Pfam" id="PF05189"/>
    </source>
</evidence>
<name>A0A0S8FVV6_UNCW3</name>
<sequence>MIEIDGSYLEGGGQIIRTAIAVASVTKQSVRIFNIRKGRDKPGLRPQHLEGITTASRMCNGKTEGLNLNSTEVSYTPGTIKGGRYTIDTKTAGAVSLILQTLVPIGMRADCAVELAIKGGTAVPFSPTIAYFNRVYSSILTEMGVSVDIDIKRHGFYPRGGGEIYARIEPTRIKGLDLIERGQFQAIRVDSVASNHLRSARVAERMVDGFKSIFPESKAQLRYVPADSAGCFVNGWAIYENSVVGTDVLGRVGKRAEDVGKDAALVLREMSETDATIDVWMVDQIVPYMALAAYETRNPSRVKIPRLTKHAETNTWVVEQFLPVKFSVEENVMICRKSTPEAVT</sequence>
<keyword evidence="3 5" id="KW-0547">Nucleotide-binding</keyword>
<dbReference type="STRING" id="1703779.AMJ83_00905"/>
<feature type="domain" description="RNA 3'-terminal phosphate cyclase" evidence="7">
    <location>
        <begin position="8"/>
        <end position="328"/>
    </location>
</feature>
<proteinExistence type="inferred from homology"/>
<evidence type="ECO:0000256" key="4">
    <source>
        <dbReference type="ARBA" id="ARBA00024481"/>
    </source>
</evidence>
<dbReference type="SUPFAM" id="SSF55205">
    <property type="entry name" value="EPT/RTPC-like"/>
    <property type="match status" value="1"/>
</dbReference>
<dbReference type="EC" id="6.5.1.4" evidence="5 6"/>
<dbReference type="InterPro" id="IPR020719">
    <property type="entry name" value="RNA3'_term_phos_cycl-like_CS"/>
</dbReference>
<comment type="function">
    <text evidence="5">Catalyzes the conversion of 3'-phosphate to a 2',3'-cyclic phosphodiester at the end of RNA. The mechanism of action of the enzyme occurs in 3 steps: (A) adenylation of the enzyme by ATP; (B) transfer of adenylate to an RNA-N3'P to produce RNA-N3'PP5'A; (C) and attack of the adjacent 2'-hydroxyl on the 3'-phosphorus in the diester linkage to produce the cyclic end product. The biological role of this enzyme is unknown but it is likely to function in some aspects of cellular RNA processing.</text>
</comment>
<gene>
    <name evidence="5" type="primary">rtcA</name>
    <name evidence="9" type="ORF">AMJ83_00905</name>
</gene>
<keyword evidence="5" id="KW-0067">ATP-binding</keyword>
<dbReference type="InterPro" id="IPR013792">
    <property type="entry name" value="RNA3'P_cycl/enolpyr_Trfase_a/b"/>
</dbReference>
<dbReference type="PATRIC" id="fig|1703779.3.peg.260"/>
<dbReference type="InterPro" id="IPR000228">
    <property type="entry name" value="RNA3'_term_phos_cyc"/>
</dbReference>
<dbReference type="InterPro" id="IPR023797">
    <property type="entry name" value="RNA3'_phos_cyclase_dom"/>
</dbReference>
<comment type="catalytic activity">
    <reaction evidence="4 5">
        <text>a 3'-end 3'-phospho-ribonucleotide-RNA + ATP = a 3'-end 2',3'-cyclophospho-ribonucleotide-RNA + AMP + diphosphate</text>
        <dbReference type="Rhea" id="RHEA:23976"/>
        <dbReference type="Rhea" id="RHEA-COMP:10463"/>
        <dbReference type="Rhea" id="RHEA-COMP:10464"/>
        <dbReference type="ChEBI" id="CHEBI:30616"/>
        <dbReference type="ChEBI" id="CHEBI:33019"/>
        <dbReference type="ChEBI" id="CHEBI:83062"/>
        <dbReference type="ChEBI" id="CHEBI:83064"/>
        <dbReference type="ChEBI" id="CHEBI:456215"/>
        <dbReference type="EC" id="6.5.1.4"/>
    </reaction>
</comment>
<evidence type="ECO:0000313" key="10">
    <source>
        <dbReference type="Proteomes" id="UP000051373"/>
    </source>
</evidence>
<dbReference type="HAMAP" id="MF_00200">
    <property type="entry name" value="RTC"/>
    <property type="match status" value="1"/>
</dbReference>
<evidence type="ECO:0000256" key="5">
    <source>
        <dbReference type="HAMAP-Rule" id="MF_00200"/>
    </source>
</evidence>
<dbReference type="GO" id="GO:0003963">
    <property type="term" value="F:RNA-3'-phosphate cyclase activity"/>
    <property type="evidence" value="ECO:0007669"/>
    <property type="project" value="UniProtKB-UniRule"/>
</dbReference>
<evidence type="ECO:0000256" key="1">
    <source>
        <dbReference type="ARBA" id="ARBA00009206"/>
    </source>
</evidence>
<keyword evidence="2 5" id="KW-0436">Ligase</keyword>
<dbReference type="Proteomes" id="UP000051373">
    <property type="component" value="Unassembled WGS sequence"/>
</dbReference>
<dbReference type="InterPro" id="IPR017770">
    <property type="entry name" value="RNA3'_term_phos_cyc_type_1"/>
</dbReference>
<comment type="similarity">
    <text evidence="1 5">Belongs to the RNA 3'-terminal cyclase family. Type 1 subfamily.</text>
</comment>
<dbReference type="GO" id="GO:0006396">
    <property type="term" value="P:RNA processing"/>
    <property type="evidence" value="ECO:0007669"/>
    <property type="project" value="UniProtKB-UniRule"/>
</dbReference>
<evidence type="ECO:0000256" key="2">
    <source>
        <dbReference type="ARBA" id="ARBA00022598"/>
    </source>
</evidence>
<feature type="domain" description="RNA 3'-terminal phosphate cyclase insert" evidence="8">
    <location>
        <begin position="180"/>
        <end position="269"/>
    </location>
</feature>
<dbReference type="PROSITE" id="PS01287">
    <property type="entry name" value="RTC"/>
    <property type="match status" value="1"/>
</dbReference>
<dbReference type="GO" id="GO:0005737">
    <property type="term" value="C:cytoplasm"/>
    <property type="evidence" value="ECO:0007669"/>
    <property type="project" value="UniProtKB-SubCell"/>
</dbReference>